<dbReference type="Proteomes" id="UP000549882">
    <property type="component" value="Unassembled WGS sequence"/>
</dbReference>
<dbReference type="GO" id="GO:0005829">
    <property type="term" value="C:cytosol"/>
    <property type="evidence" value="ECO:0007669"/>
    <property type="project" value="TreeGrafter"/>
</dbReference>
<comment type="caution">
    <text evidence="5">The sequence shown here is derived from an EMBL/GenBank/DDBJ whole genome shotgun (WGS) entry which is preliminary data.</text>
</comment>
<dbReference type="RefSeq" id="WP_246451578.1">
    <property type="nucleotide sequence ID" value="NZ_JACHBI010000017.1"/>
</dbReference>
<organism evidence="5 6">
    <name type="scientific">Rhizobium paranaense</name>
    <dbReference type="NCBI Taxonomy" id="1650438"/>
    <lineage>
        <taxon>Bacteria</taxon>
        <taxon>Pseudomonadati</taxon>
        <taxon>Pseudomonadota</taxon>
        <taxon>Alphaproteobacteria</taxon>
        <taxon>Hyphomicrobiales</taxon>
        <taxon>Rhizobiaceae</taxon>
        <taxon>Rhizobium/Agrobacterium group</taxon>
        <taxon>Rhizobium</taxon>
    </lineage>
</organism>
<keyword evidence="3 5" id="KW-0418">Kinase</keyword>
<evidence type="ECO:0000313" key="5">
    <source>
        <dbReference type="EMBL" id="MBB5577191.1"/>
    </source>
</evidence>
<evidence type="ECO:0000256" key="1">
    <source>
        <dbReference type="ARBA" id="ARBA00010164"/>
    </source>
</evidence>
<keyword evidence="6" id="KW-1185">Reference proteome</keyword>
<dbReference type="EC" id="2.7.11.1" evidence="5"/>
<dbReference type="PANTHER" id="PTHR37419">
    <property type="entry name" value="SERINE/THREONINE-PROTEIN KINASE TOXIN HIPA"/>
    <property type="match status" value="1"/>
</dbReference>
<dbReference type="AlphaFoldDB" id="A0A7W9D4Q7"/>
<comment type="similarity">
    <text evidence="1">Belongs to the HipA Ser/Thr kinase family.</text>
</comment>
<dbReference type="Pfam" id="PF07804">
    <property type="entry name" value="HipA_C"/>
    <property type="match status" value="1"/>
</dbReference>
<accession>A0A7W9D4Q7</accession>
<gene>
    <name evidence="5" type="ORF">GGD50_005842</name>
</gene>
<dbReference type="GO" id="GO:0004674">
    <property type="term" value="F:protein serine/threonine kinase activity"/>
    <property type="evidence" value="ECO:0007669"/>
    <property type="project" value="UniProtKB-EC"/>
</dbReference>
<keyword evidence="2 5" id="KW-0808">Transferase</keyword>
<evidence type="ECO:0000256" key="3">
    <source>
        <dbReference type="ARBA" id="ARBA00022777"/>
    </source>
</evidence>
<dbReference type="PANTHER" id="PTHR37419:SF8">
    <property type="entry name" value="TOXIN YJJJ"/>
    <property type="match status" value="1"/>
</dbReference>
<dbReference type="InterPro" id="IPR012893">
    <property type="entry name" value="HipA-like_C"/>
</dbReference>
<proteinExistence type="inferred from homology"/>
<name>A0A7W9D4Q7_9HYPH</name>
<dbReference type="EMBL" id="JACHBI010000017">
    <property type="protein sequence ID" value="MBB5577191.1"/>
    <property type="molecule type" value="Genomic_DNA"/>
</dbReference>
<evidence type="ECO:0000313" key="6">
    <source>
        <dbReference type="Proteomes" id="UP000549882"/>
    </source>
</evidence>
<protein>
    <submittedName>
        <fullName evidence="5">Serine/threonine-protein kinase HipA</fullName>
        <ecNumber evidence="5">2.7.11.1</ecNumber>
    </submittedName>
</protein>
<dbReference type="InterPro" id="IPR052028">
    <property type="entry name" value="HipA_Ser/Thr_kinase"/>
</dbReference>
<evidence type="ECO:0000259" key="4">
    <source>
        <dbReference type="Pfam" id="PF07804"/>
    </source>
</evidence>
<evidence type="ECO:0000256" key="2">
    <source>
        <dbReference type="ARBA" id="ARBA00022679"/>
    </source>
</evidence>
<feature type="domain" description="HipA-like C-terminal" evidence="4">
    <location>
        <begin position="113"/>
        <end position="336"/>
    </location>
</feature>
<sequence>MSVNHPVDLENRYRDTWPPFLLDLMPQGHARRKLAEHLRLDVDARASDVALLLRAGGNPVGNMRVTEAVTDELYRLARVDREGVTEDEIFQRTEHFIEVLDRFSMIASGSSGLQGEWPKVALTLATDGLYYPDMLVSDGEAVEHYIVKLLRSSEKRDRLILEAEAGYSVLAKTLGLNVHDTSRYENGVLMIRRFDREVAGGELARIGQESMVSALGVAAFGHLASHEDYIGVLKRHSDNAFADIVEYVKRDIANRALGNPDNHGRNSALSKRGDESVRLSPLFDFAPMKLAVEGVARSTRWAAMRDLHRDTTPDWDAVCRAIFEDEAAASALREEISAFAVRLLDAPSIAAAVGIPEEATELAMRDCISVAENALGK</sequence>
<reference evidence="5 6" key="1">
    <citation type="submission" date="2020-08" db="EMBL/GenBank/DDBJ databases">
        <title>Genomic Encyclopedia of Type Strains, Phase IV (KMG-V): Genome sequencing to study the core and pangenomes of soil and plant-associated prokaryotes.</title>
        <authorList>
            <person name="Whitman W."/>
        </authorList>
    </citation>
    <scope>NUCLEOTIDE SEQUENCE [LARGE SCALE GENOMIC DNA]</scope>
    <source>
        <strain evidence="5 6">SEMIA 4064</strain>
    </source>
</reference>